<keyword evidence="9" id="KW-1185">Reference proteome</keyword>
<dbReference type="Pfam" id="PF00400">
    <property type="entry name" value="WD40"/>
    <property type="match status" value="4"/>
</dbReference>
<dbReference type="PROSITE" id="PS50294">
    <property type="entry name" value="WD_REPEATS_REGION"/>
    <property type="match status" value="1"/>
</dbReference>
<proteinExistence type="inferred from homology"/>
<comment type="subcellular location">
    <subcellularLocation>
        <location evidence="1">Cytoplasm</location>
    </subcellularLocation>
</comment>
<evidence type="ECO:0000256" key="7">
    <source>
        <dbReference type="PROSITE-ProRule" id="PRU00221"/>
    </source>
</evidence>
<protein>
    <submittedName>
        <fullName evidence="8">WD repeat-containing protein 6</fullName>
    </submittedName>
</protein>
<keyword evidence="3 7" id="KW-0853">WD repeat</keyword>
<sequence length="1076" mass="116368">MLEHVEQLVPVTALAFCSDDVIISGEGQYVRAYDARTRELLASITVFDNTAVHGLIVDEHQGSTIVAWGGSLIREISLIQDEGASHAFKAFALRTTTDWILDGALSSSSDETSVRTLAMVTAHNALVVVSLEDLSHLEDAKGPSKILPIVPGSNCILYTAHIHWLSSSQCLVASGTAFGDVIVWSTVLSDKHDGTFAATTQIHYTFSAHEGSVFGVQLSSTIAPQSNPEVRGLLATCSDDRTVRIWDISDLAAEDPTLLGPQRETGFGSKATMEEHAPRCLAKAMGHISRIWHVRFTGFDPADRLQITSFGEDASTITWILKSSGSAVYDLEQTNVQRAHAGKHIWSVATAEDGRIATGGADGAIAIYNSAAIMAPPTELSEPLLGSWKSADKFKAYGFISESTIACTTEQGKVVAIDLQHDDSSRINELSSCMPNLRGYSLVTTLPGYAWLAGASGGIYMYAHEHERLFQVCTSTQKTAGLFVDYLDFSKARNEFGLLVTSVGSTTTRLLKLVPHMQSSINLVPTAQLERSLKLDPGFVVTSYTLTRLGGRNSAVLGSRDGRIAIYGIDTASEMAGTAQTSLLVLLDVHAKEAVTSLLWDSAGLTRDLTGFLHSTGRDGKHAIHRITLAEDTLQTDLVHQLSLPFGPNIEHISLRKDKTFMIWGFRSKHFVAYDVHAQREVMVVECGGAHRNFAFQPSEGGGIFVWTKASNLYRQSQNQALFGLLRSGGHGREIKSVAISSTPSQIIATGAEDTNIKLWQYNDYTGLRCSQTLRKHNTGIQHLQWACGDHYLFSSGGFEEFFVWRITADVAGIGIGVVCESSHPRSGTSDLRIMSFDVQHATVVEGREPETFAISMVYSDSTLQLWRYMTTDRSWKLCASGDYLTACLTQATSLGKTSNPFLTASMDGHITLWSQAEHDGDTVAWTQRHRVHQNAILSLMKTPTLADGSVLVLTGGDDNALGISRVTPSGRVRTLLVPRAHAAAVTGLGFVGTDAEGVSGSGKWRVVSASVDQRVKVWDVDVDWQREGVEGVDVRLVGDVHTAVADVSGLETMGLRDGGLGVLVVGVGMDVLRVG</sequence>
<organism evidence="8 9">
    <name type="scientific">Recurvomyces mirabilis</name>
    <dbReference type="NCBI Taxonomy" id="574656"/>
    <lineage>
        <taxon>Eukaryota</taxon>
        <taxon>Fungi</taxon>
        <taxon>Dikarya</taxon>
        <taxon>Ascomycota</taxon>
        <taxon>Pezizomycotina</taxon>
        <taxon>Dothideomycetes</taxon>
        <taxon>Dothideomycetidae</taxon>
        <taxon>Mycosphaerellales</taxon>
        <taxon>Teratosphaeriaceae</taxon>
        <taxon>Recurvomyces</taxon>
    </lineage>
</organism>
<evidence type="ECO:0000256" key="4">
    <source>
        <dbReference type="ARBA" id="ARBA00022694"/>
    </source>
</evidence>
<dbReference type="PROSITE" id="PS00678">
    <property type="entry name" value="WD_REPEATS_1"/>
    <property type="match status" value="1"/>
</dbReference>
<name>A0AAE0WNX9_9PEZI</name>
<dbReference type="InterPro" id="IPR051973">
    <property type="entry name" value="tRNA_Anticodon_Mtase-Reg"/>
</dbReference>
<evidence type="ECO:0000256" key="3">
    <source>
        <dbReference type="ARBA" id="ARBA00022574"/>
    </source>
</evidence>
<reference evidence="8" key="1">
    <citation type="submission" date="2023-07" db="EMBL/GenBank/DDBJ databases">
        <title>Black Yeasts Isolated from many extreme environments.</title>
        <authorList>
            <person name="Coleine C."/>
            <person name="Stajich J.E."/>
            <person name="Selbmann L."/>
        </authorList>
    </citation>
    <scope>NUCLEOTIDE SEQUENCE</scope>
    <source>
        <strain evidence="8">CCFEE 5485</strain>
    </source>
</reference>
<dbReference type="SUPFAM" id="SSF50998">
    <property type="entry name" value="Quinoprotein alcohol dehydrogenase-like"/>
    <property type="match status" value="1"/>
</dbReference>
<evidence type="ECO:0000256" key="5">
    <source>
        <dbReference type="ARBA" id="ARBA00022737"/>
    </source>
</evidence>
<dbReference type="Proteomes" id="UP001274830">
    <property type="component" value="Unassembled WGS sequence"/>
</dbReference>
<dbReference type="EMBL" id="JAUTXT010000015">
    <property type="protein sequence ID" value="KAK3675207.1"/>
    <property type="molecule type" value="Genomic_DNA"/>
</dbReference>
<dbReference type="PANTHER" id="PTHR14344:SF3">
    <property type="entry name" value="WD REPEAT-CONTAINING PROTEIN 6"/>
    <property type="match status" value="1"/>
</dbReference>
<evidence type="ECO:0000256" key="2">
    <source>
        <dbReference type="ARBA" id="ARBA00022490"/>
    </source>
</evidence>
<comment type="similarity">
    <text evidence="6">Belongs to the WD repeat WDR6 family.</text>
</comment>
<dbReference type="Gene3D" id="2.130.10.10">
    <property type="entry name" value="YVTN repeat-like/Quinoprotein amine dehydrogenase"/>
    <property type="match status" value="4"/>
</dbReference>
<dbReference type="SUPFAM" id="SSF101908">
    <property type="entry name" value="Putative isomerase YbhE"/>
    <property type="match status" value="1"/>
</dbReference>
<dbReference type="AlphaFoldDB" id="A0AAE0WNX9"/>
<evidence type="ECO:0000256" key="6">
    <source>
        <dbReference type="ARBA" id="ARBA00038255"/>
    </source>
</evidence>
<dbReference type="GeneID" id="89961048"/>
<dbReference type="InterPro" id="IPR015943">
    <property type="entry name" value="WD40/YVTN_repeat-like_dom_sf"/>
</dbReference>
<accession>A0AAE0WNX9</accession>
<gene>
    <name evidence="8" type="primary">WDR6</name>
    <name evidence="8" type="ORF">LTR78_004716</name>
</gene>
<dbReference type="SUPFAM" id="SSF50978">
    <property type="entry name" value="WD40 repeat-like"/>
    <property type="match status" value="1"/>
</dbReference>
<evidence type="ECO:0000313" key="9">
    <source>
        <dbReference type="Proteomes" id="UP001274830"/>
    </source>
</evidence>
<keyword evidence="5" id="KW-0677">Repeat</keyword>
<evidence type="ECO:0000256" key="1">
    <source>
        <dbReference type="ARBA" id="ARBA00004496"/>
    </source>
</evidence>
<feature type="repeat" description="WD" evidence="7">
    <location>
        <begin position="206"/>
        <end position="249"/>
    </location>
</feature>
<comment type="caution">
    <text evidence="8">The sequence shown here is derived from an EMBL/GenBank/DDBJ whole genome shotgun (WGS) entry which is preliminary data.</text>
</comment>
<dbReference type="InterPro" id="IPR001680">
    <property type="entry name" value="WD40_rpt"/>
</dbReference>
<dbReference type="PROSITE" id="PS50082">
    <property type="entry name" value="WD_REPEATS_2"/>
    <property type="match status" value="2"/>
</dbReference>
<dbReference type="SMART" id="SM00320">
    <property type="entry name" value="WD40"/>
    <property type="match status" value="7"/>
</dbReference>
<evidence type="ECO:0000313" key="8">
    <source>
        <dbReference type="EMBL" id="KAK3675207.1"/>
    </source>
</evidence>
<dbReference type="RefSeq" id="XP_064695904.1">
    <property type="nucleotide sequence ID" value="XM_064836513.1"/>
</dbReference>
<dbReference type="GO" id="GO:0005737">
    <property type="term" value="C:cytoplasm"/>
    <property type="evidence" value="ECO:0007669"/>
    <property type="project" value="UniProtKB-SubCell"/>
</dbReference>
<keyword evidence="2" id="KW-0963">Cytoplasm</keyword>
<keyword evidence="4" id="KW-0819">tRNA processing</keyword>
<feature type="repeat" description="WD" evidence="7">
    <location>
        <begin position="728"/>
        <end position="761"/>
    </location>
</feature>
<dbReference type="PANTHER" id="PTHR14344">
    <property type="entry name" value="WD REPEAT PROTEIN"/>
    <property type="match status" value="1"/>
</dbReference>
<dbReference type="InterPro" id="IPR019775">
    <property type="entry name" value="WD40_repeat_CS"/>
</dbReference>
<dbReference type="GO" id="GO:0030488">
    <property type="term" value="P:tRNA methylation"/>
    <property type="evidence" value="ECO:0007669"/>
    <property type="project" value="TreeGrafter"/>
</dbReference>
<dbReference type="InterPro" id="IPR011047">
    <property type="entry name" value="Quinoprotein_ADH-like_sf"/>
</dbReference>
<dbReference type="InterPro" id="IPR036322">
    <property type="entry name" value="WD40_repeat_dom_sf"/>
</dbReference>